<evidence type="ECO:0000256" key="5">
    <source>
        <dbReference type="ARBA" id="ARBA00038359"/>
    </source>
</evidence>
<evidence type="ECO:0000256" key="6">
    <source>
        <dbReference type="SAM" id="MobiDB-lite"/>
    </source>
</evidence>
<evidence type="ECO:0000259" key="8">
    <source>
        <dbReference type="Pfam" id="PF20684"/>
    </source>
</evidence>
<feature type="compositionally biased region" description="Polar residues" evidence="6">
    <location>
        <begin position="279"/>
        <end position="288"/>
    </location>
</feature>
<dbReference type="Pfam" id="PF20684">
    <property type="entry name" value="Fung_rhodopsin"/>
    <property type="match status" value="2"/>
</dbReference>
<gene>
    <name evidence="9" type="ORF">EDB81DRAFT_765800</name>
</gene>
<feature type="domain" description="Rhodopsin" evidence="8">
    <location>
        <begin position="28"/>
        <end position="124"/>
    </location>
</feature>
<feature type="transmembrane region" description="Helical" evidence="7">
    <location>
        <begin position="186"/>
        <end position="209"/>
    </location>
</feature>
<dbReference type="AlphaFoldDB" id="A0A9P9IL57"/>
<evidence type="ECO:0000313" key="9">
    <source>
        <dbReference type="EMBL" id="KAH7124441.1"/>
    </source>
</evidence>
<evidence type="ECO:0000256" key="2">
    <source>
        <dbReference type="ARBA" id="ARBA00022692"/>
    </source>
</evidence>
<organism evidence="9 10">
    <name type="scientific">Dactylonectria macrodidyma</name>
    <dbReference type="NCBI Taxonomy" id="307937"/>
    <lineage>
        <taxon>Eukaryota</taxon>
        <taxon>Fungi</taxon>
        <taxon>Dikarya</taxon>
        <taxon>Ascomycota</taxon>
        <taxon>Pezizomycotina</taxon>
        <taxon>Sordariomycetes</taxon>
        <taxon>Hypocreomycetidae</taxon>
        <taxon>Hypocreales</taxon>
        <taxon>Nectriaceae</taxon>
        <taxon>Dactylonectria</taxon>
    </lineage>
</organism>
<keyword evidence="2 7" id="KW-0812">Transmembrane</keyword>
<keyword evidence="4 7" id="KW-0472">Membrane</keyword>
<dbReference type="PANTHER" id="PTHR33048:SF155">
    <property type="entry name" value="INTEGRAL MEMBRANE PROTEIN"/>
    <property type="match status" value="1"/>
</dbReference>
<comment type="similarity">
    <text evidence="5">Belongs to the SAT4 family.</text>
</comment>
<feature type="compositionally biased region" description="Basic and acidic residues" evidence="6">
    <location>
        <begin position="267"/>
        <end position="277"/>
    </location>
</feature>
<reference evidence="9" key="1">
    <citation type="journal article" date="2021" name="Nat. Commun.">
        <title>Genetic determinants of endophytism in the Arabidopsis root mycobiome.</title>
        <authorList>
            <person name="Mesny F."/>
            <person name="Miyauchi S."/>
            <person name="Thiergart T."/>
            <person name="Pickel B."/>
            <person name="Atanasova L."/>
            <person name="Karlsson M."/>
            <person name="Huettel B."/>
            <person name="Barry K.W."/>
            <person name="Haridas S."/>
            <person name="Chen C."/>
            <person name="Bauer D."/>
            <person name="Andreopoulos W."/>
            <person name="Pangilinan J."/>
            <person name="LaButti K."/>
            <person name="Riley R."/>
            <person name="Lipzen A."/>
            <person name="Clum A."/>
            <person name="Drula E."/>
            <person name="Henrissat B."/>
            <person name="Kohler A."/>
            <person name="Grigoriev I.V."/>
            <person name="Martin F.M."/>
            <person name="Hacquard S."/>
        </authorList>
    </citation>
    <scope>NUCLEOTIDE SEQUENCE</scope>
    <source>
        <strain evidence="9">MPI-CAGE-AT-0147</strain>
    </source>
</reference>
<feature type="transmembrane region" description="Helical" evidence="7">
    <location>
        <begin position="12"/>
        <end position="31"/>
    </location>
</feature>
<evidence type="ECO:0000256" key="1">
    <source>
        <dbReference type="ARBA" id="ARBA00004141"/>
    </source>
</evidence>
<accession>A0A9P9IL57</accession>
<evidence type="ECO:0000256" key="3">
    <source>
        <dbReference type="ARBA" id="ARBA00022989"/>
    </source>
</evidence>
<sequence>MAAQNRRPVMLVIIYLFTILASLFVAGRLFSRCRKLGRLTIDDYIILLSLALAILYVGFMTAAVSAGLGRHAATLSVPDLERAMFLTMVGMFPGGPSHAVPKFAVVSLLTKILSPSPSHVRLLWGAGNHQPAAHTSGLCGILHALRHDRGAVDSFSALLDFYFAIYPAIVLWPMRMNLRKKLALSVALGFGICAGTVALYKCITIPRIANRDDFTYVTGNLFMWTSIETNSVIIAACIPMLLPLVELCFGKRFLSDRPAPVILSGRWDQRSGDRRPNIDQGTTSQAEQQAAKYERQSLETIIIREGLKVTARCCHRPPIRYMEGKFRPSICIILSNRQQKPSVMVSTGTGIARGGM</sequence>
<dbReference type="InterPro" id="IPR049326">
    <property type="entry name" value="Rhodopsin_dom_fungi"/>
</dbReference>
<evidence type="ECO:0000313" key="10">
    <source>
        <dbReference type="Proteomes" id="UP000738349"/>
    </source>
</evidence>
<proteinExistence type="inferred from homology"/>
<feature type="domain" description="Rhodopsin" evidence="8">
    <location>
        <begin position="154"/>
        <end position="246"/>
    </location>
</feature>
<keyword evidence="10" id="KW-1185">Reference proteome</keyword>
<dbReference type="EMBL" id="JAGMUV010000022">
    <property type="protein sequence ID" value="KAH7124441.1"/>
    <property type="molecule type" value="Genomic_DNA"/>
</dbReference>
<keyword evidence="3 7" id="KW-1133">Transmembrane helix</keyword>
<evidence type="ECO:0000256" key="4">
    <source>
        <dbReference type="ARBA" id="ARBA00023136"/>
    </source>
</evidence>
<name>A0A9P9IL57_9HYPO</name>
<comment type="caution">
    <text evidence="9">The sequence shown here is derived from an EMBL/GenBank/DDBJ whole genome shotgun (WGS) entry which is preliminary data.</text>
</comment>
<comment type="subcellular location">
    <subcellularLocation>
        <location evidence="1">Membrane</location>
        <topology evidence="1">Multi-pass membrane protein</topology>
    </subcellularLocation>
</comment>
<dbReference type="OrthoDB" id="5429740at2759"/>
<evidence type="ECO:0000256" key="7">
    <source>
        <dbReference type="SAM" id="Phobius"/>
    </source>
</evidence>
<dbReference type="Proteomes" id="UP000738349">
    <property type="component" value="Unassembled WGS sequence"/>
</dbReference>
<feature type="transmembrane region" description="Helical" evidence="7">
    <location>
        <begin position="43"/>
        <end position="68"/>
    </location>
</feature>
<feature type="region of interest" description="Disordered" evidence="6">
    <location>
        <begin position="265"/>
        <end position="290"/>
    </location>
</feature>
<dbReference type="PANTHER" id="PTHR33048">
    <property type="entry name" value="PTH11-LIKE INTEGRAL MEMBRANE PROTEIN (AFU_ORTHOLOGUE AFUA_5G11245)"/>
    <property type="match status" value="1"/>
</dbReference>
<feature type="transmembrane region" description="Helical" evidence="7">
    <location>
        <begin position="229"/>
        <end position="249"/>
    </location>
</feature>
<feature type="transmembrane region" description="Helical" evidence="7">
    <location>
        <begin position="155"/>
        <end position="174"/>
    </location>
</feature>
<dbReference type="InterPro" id="IPR052337">
    <property type="entry name" value="SAT4-like"/>
</dbReference>
<protein>
    <recommendedName>
        <fullName evidence="8">Rhodopsin domain-containing protein</fullName>
    </recommendedName>
</protein>
<dbReference type="GO" id="GO:0016020">
    <property type="term" value="C:membrane"/>
    <property type="evidence" value="ECO:0007669"/>
    <property type="project" value="UniProtKB-SubCell"/>
</dbReference>